<name>U6GH26_EIMAC</name>
<feature type="region of interest" description="Disordered" evidence="1">
    <location>
        <begin position="614"/>
        <end position="714"/>
    </location>
</feature>
<feature type="region of interest" description="Disordered" evidence="1">
    <location>
        <begin position="541"/>
        <end position="584"/>
    </location>
</feature>
<sequence length="1345" mass="147175">MKEEGGNTAASPPAAASSSPTASQENDQAQANAAAAPSGVIASSKTQNEERSRQYAAGCGRRKGGGGVRGTLFKGRSKHKPAQGVGSGAAGAAACGKFTSPEAVLSAARQVKDSLPQLSPELLANLKARGLEPCTLKEVLEERGIGWAATQVRDERAESEHARLLKAFQRQCEGWGNNREGWVHSKWHSVIVCPDFKRGGLQVVQAVLVCVTFLLSRPPGFQVSRSSMREMWNSIMSVVHGFVDPDLVVCRVTDPTHPVRFATPPGESCYTVVYAGKEPIRASRERRILGEYTGHVRAGNTNKQRFEYVFDLSFCALAWRAAEEFEKDSDSSEDEGLLTADKPPSPASSEALGSGNKKGLKKDEMDTAYIEGVRRVQVTGSSNIERVALPVRGELVLDSHDACNQMSLVNHYGTIGLLGEKICHCNTEWQQVFVDGWPHIVLTTIPGVAIEPGEEVLADFGYDWFNRVQDASHKAIARELLDYRTGAKAGACQTLAPARSADCLVRDNDVALQTRARMGEVCPYCHSDEIPLVSTTSSKTSVKITDNAGKSAAAVRQGPGERPQKTQIQRQQKSEAANVEGNQQMTPVWGEQVVHCDGCDRPCHLRCIFGAHGASRSQPAQQHEQQKLEEVAQQMNEQEKDRQEQNIQEGQQPQKHRQGRQQQPKEPLMHPEGLLQTDAPASIQEPPDPSSFSEGLNDASSASPQATQPFPEFGVITGGESVDDVYRWFVEGDCKWFCCVCRLQWERMATAMNFSVDWRARKVLSEGNPLLSPFFSDVGTTSIVAPKSRKGQVEQTNTRDGSYRPGTQAVVGAAGSKRRGCNVRANGLSAHSKRPKRGTTESSSSYLSRNLKGVFGTNACEGCHQETFSSTKGGRDSRQETDGSDSQRGEVSGWEAGASMGSAPPCVVDAEPPFSDAAKRTGEAGESFSSCQADFKTARLSEKLTEATPLTRPEEVPVNLAVHGSETPQIVKEDVDAVSALPIGTSSVSPGCRKTRDGTKNGEPTDVRPSDADGGVEKKHANGLVIEEAMRVYKNSSEKRQNSKMQPCPVALTPEEYSSEELLGCRTDMPVEPRALLGSLQPCVHCYKLYGTKASVEVCRLTKRHLASNWDHPHFVSPAQIQDALLTCFQDALLTVQKEHQQKLQKLFDNMTPLQRGANMNALMVGNRQPRIHENAARRSAENTQKPQVHETETVWKGSIPLLCVTLGKTRVDYQFPDGPSKKKWYYGVVSNYQAISSKVADADAERNSEGRKEDEKEKKITYYTNQFRIDYNDGDFQTVPPHELIEMLIETGPGSKLDGRKAITTTPLVKMLSPELKRASRRVNQLVRETNRKGCVVESESDDE</sequence>
<dbReference type="EMBL" id="HG670769">
    <property type="protein sequence ID" value="CDI77904.1"/>
    <property type="molecule type" value="Genomic_DNA"/>
</dbReference>
<dbReference type="Gene3D" id="2.170.270.10">
    <property type="entry name" value="SET domain"/>
    <property type="match status" value="1"/>
</dbReference>
<dbReference type="GeneID" id="25270894"/>
<feature type="region of interest" description="Disordered" evidence="1">
    <location>
        <begin position="982"/>
        <end position="1017"/>
    </location>
</feature>
<evidence type="ECO:0000313" key="2">
    <source>
        <dbReference type="EMBL" id="CDI77904.1"/>
    </source>
</evidence>
<dbReference type="RefSeq" id="XP_013251801.1">
    <property type="nucleotide sequence ID" value="XM_013396347.1"/>
</dbReference>
<feature type="compositionally biased region" description="Basic and acidic residues" evidence="1">
    <location>
        <begin position="994"/>
        <end position="1017"/>
    </location>
</feature>
<dbReference type="OMA" id="DGWPHIV"/>
<feature type="compositionally biased region" description="Polar residues" evidence="1">
    <location>
        <begin position="565"/>
        <end position="584"/>
    </location>
</feature>
<proteinExistence type="predicted"/>
<dbReference type="SUPFAM" id="SSF82199">
    <property type="entry name" value="SET domain"/>
    <property type="match status" value="1"/>
</dbReference>
<feature type="compositionally biased region" description="Polar residues" evidence="1">
    <location>
        <begin position="690"/>
        <end position="708"/>
    </location>
</feature>
<reference evidence="2" key="2">
    <citation type="submission" date="2013-10" db="EMBL/GenBank/DDBJ databases">
        <authorList>
            <person name="Aslett M."/>
        </authorList>
    </citation>
    <scope>NUCLEOTIDE SEQUENCE [LARGE SCALE GENOMIC DNA]</scope>
    <source>
        <strain evidence="2">Houghton</strain>
    </source>
</reference>
<evidence type="ECO:0000256" key="1">
    <source>
        <dbReference type="SAM" id="MobiDB-lite"/>
    </source>
</evidence>
<dbReference type="InterPro" id="IPR046341">
    <property type="entry name" value="SET_dom_sf"/>
</dbReference>
<protein>
    <recommendedName>
        <fullName evidence="4">SET domain-containing protein</fullName>
    </recommendedName>
</protein>
<evidence type="ECO:0008006" key="4">
    <source>
        <dbReference type="Google" id="ProtNLM"/>
    </source>
</evidence>
<feature type="region of interest" description="Disordered" evidence="1">
    <location>
        <begin position="1"/>
        <end position="85"/>
    </location>
</feature>
<feature type="region of interest" description="Disordered" evidence="1">
    <location>
        <begin position="327"/>
        <end position="360"/>
    </location>
</feature>
<dbReference type="Proteomes" id="UP000018050">
    <property type="component" value="Unassembled WGS sequence"/>
</dbReference>
<dbReference type="OrthoDB" id="332390at2759"/>
<dbReference type="VEuPathDB" id="ToxoDB:EAH_00028240"/>
<accession>U6GH26</accession>
<feature type="compositionally biased region" description="Low complexity" evidence="1">
    <location>
        <begin position="8"/>
        <end position="36"/>
    </location>
</feature>
<reference evidence="2" key="1">
    <citation type="submission" date="2013-10" db="EMBL/GenBank/DDBJ databases">
        <title>Genomic analysis of the causative agents of coccidiosis in chickens.</title>
        <authorList>
            <person name="Reid A.J."/>
            <person name="Blake D."/>
            <person name="Billington K."/>
            <person name="Browne H."/>
            <person name="Dunn M."/>
            <person name="Hung S."/>
            <person name="Kawahara F."/>
            <person name="Miranda-Saavedra D."/>
            <person name="Mourier T."/>
            <person name="Nagra H."/>
            <person name="Otto T.D."/>
            <person name="Rawlings N."/>
            <person name="Sanchez A."/>
            <person name="Sanders M."/>
            <person name="Subramaniam C."/>
            <person name="Tay Y."/>
            <person name="Dear P."/>
            <person name="Doerig C."/>
            <person name="Gruber A."/>
            <person name="Parkinson J."/>
            <person name="Shirley M."/>
            <person name="Wan K.L."/>
            <person name="Berriman M."/>
            <person name="Tomley F."/>
            <person name="Pain A."/>
        </authorList>
    </citation>
    <scope>NUCLEOTIDE SEQUENCE [LARGE SCALE GENOMIC DNA]</scope>
    <source>
        <strain evidence="2">Houghton</strain>
    </source>
</reference>
<gene>
    <name evidence="2" type="ORF">EAH_00028240</name>
</gene>
<feature type="region of interest" description="Disordered" evidence="1">
    <location>
        <begin position="786"/>
        <end position="846"/>
    </location>
</feature>
<evidence type="ECO:0000313" key="3">
    <source>
        <dbReference type="Proteomes" id="UP000018050"/>
    </source>
</evidence>
<keyword evidence="3" id="KW-1185">Reference proteome</keyword>
<feature type="region of interest" description="Disordered" evidence="1">
    <location>
        <begin position="866"/>
        <end position="930"/>
    </location>
</feature>
<organism evidence="2 3">
    <name type="scientific">Eimeria acervulina</name>
    <name type="common">Coccidian parasite</name>
    <dbReference type="NCBI Taxonomy" id="5801"/>
    <lineage>
        <taxon>Eukaryota</taxon>
        <taxon>Sar</taxon>
        <taxon>Alveolata</taxon>
        <taxon>Apicomplexa</taxon>
        <taxon>Conoidasida</taxon>
        <taxon>Coccidia</taxon>
        <taxon>Eucoccidiorida</taxon>
        <taxon>Eimeriorina</taxon>
        <taxon>Eimeriidae</taxon>
        <taxon>Eimeria</taxon>
    </lineage>
</organism>
<feature type="compositionally biased region" description="Basic and acidic residues" evidence="1">
    <location>
        <begin position="873"/>
        <end position="888"/>
    </location>
</feature>